<protein>
    <submittedName>
        <fullName evidence="1">Uncharacterized protein</fullName>
    </submittedName>
</protein>
<feature type="non-terminal residue" evidence="1">
    <location>
        <position position="1"/>
    </location>
</feature>
<name>A0A8J5IPJ9_9STRA</name>
<evidence type="ECO:0000313" key="2">
    <source>
        <dbReference type="Proteomes" id="UP000709295"/>
    </source>
</evidence>
<dbReference type="EMBL" id="JAENGY010003314">
    <property type="protein sequence ID" value="KAG6942005.1"/>
    <property type="molecule type" value="Genomic_DNA"/>
</dbReference>
<sequence>RRRIGQLEEQDKKASSCISKLQQALDANSLRHRTTRFCRVIIFVGISASSSNYKTNYKMKKNCFMISS</sequence>
<comment type="caution">
    <text evidence="1">The sequence shown here is derived from an EMBL/GenBank/DDBJ whole genome shotgun (WGS) entry which is preliminary data.</text>
</comment>
<dbReference type="AlphaFoldDB" id="A0A8J5IPJ9"/>
<organism evidence="1 2">
    <name type="scientific">Phytophthora aleatoria</name>
    <dbReference type="NCBI Taxonomy" id="2496075"/>
    <lineage>
        <taxon>Eukaryota</taxon>
        <taxon>Sar</taxon>
        <taxon>Stramenopiles</taxon>
        <taxon>Oomycota</taxon>
        <taxon>Peronosporomycetes</taxon>
        <taxon>Peronosporales</taxon>
        <taxon>Peronosporaceae</taxon>
        <taxon>Phytophthora</taxon>
    </lineage>
</organism>
<evidence type="ECO:0000313" key="1">
    <source>
        <dbReference type="EMBL" id="KAG6942005.1"/>
    </source>
</evidence>
<reference evidence="1" key="1">
    <citation type="submission" date="2021-01" db="EMBL/GenBank/DDBJ databases">
        <title>Phytophthora aleatoria, a newly-described species from Pinus radiata is distinct from Phytophthora cactorum isolates based on comparative genomics.</title>
        <authorList>
            <person name="Mcdougal R."/>
            <person name="Panda P."/>
            <person name="Williams N."/>
            <person name="Studholme D.J."/>
        </authorList>
    </citation>
    <scope>NUCLEOTIDE SEQUENCE</scope>
    <source>
        <strain evidence="1">NZFS 4037</strain>
    </source>
</reference>
<accession>A0A8J5IPJ9</accession>
<keyword evidence="2" id="KW-1185">Reference proteome</keyword>
<proteinExistence type="predicted"/>
<dbReference type="Proteomes" id="UP000709295">
    <property type="component" value="Unassembled WGS sequence"/>
</dbReference>
<gene>
    <name evidence="1" type="ORF">JG688_00018366</name>
</gene>